<dbReference type="InterPro" id="IPR038766">
    <property type="entry name" value="Membrane_comp_ABC_pdt"/>
</dbReference>
<feature type="domain" description="ABC3 transporter permease C-terminal" evidence="7">
    <location>
        <begin position="269"/>
        <end position="384"/>
    </location>
</feature>
<dbReference type="PANTHER" id="PTHR30287:SF1">
    <property type="entry name" value="INNER MEMBRANE PROTEIN"/>
    <property type="match status" value="1"/>
</dbReference>
<proteinExistence type="predicted"/>
<organism evidence="9">
    <name type="scientific">Telmatobacter sp. DSM 110680</name>
    <dbReference type="NCBI Taxonomy" id="3036704"/>
    <lineage>
        <taxon>Bacteria</taxon>
        <taxon>Pseudomonadati</taxon>
        <taxon>Acidobacteriota</taxon>
        <taxon>Terriglobia</taxon>
        <taxon>Terriglobales</taxon>
        <taxon>Acidobacteriaceae</taxon>
        <taxon>Telmatobacter</taxon>
    </lineage>
</organism>
<dbReference type="InterPro" id="IPR003838">
    <property type="entry name" value="ABC3_permease_C"/>
</dbReference>
<dbReference type="PANTHER" id="PTHR30287">
    <property type="entry name" value="MEMBRANE COMPONENT OF PREDICTED ABC SUPERFAMILY METABOLITE UPTAKE TRANSPORTER"/>
    <property type="match status" value="1"/>
</dbReference>
<accession>A0AAU7DEL7</accession>
<evidence type="ECO:0000256" key="6">
    <source>
        <dbReference type="SAM" id="Phobius"/>
    </source>
</evidence>
<keyword evidence="4 6" id="KW-1133">Transmembrane helix</keyword>
<keyword evidence="3 6" id="KW-0812">Transmembrane</keyword>
<evidence type="ECO:0000259" key="7">
    <source>
        <dbReference type="Pfam" id="PF02687"/>
    </source>
</evidence>
<dbReference type="AlphaFoldDB" id="A0AAU7DEL7"/>
<feature type="transmembrane region" description="Helical" evidence="6">
    <location>
        <begin position="355"/>
        <end position="376"/>
    </location>
</feature>
<dbReference type="RefSeq" id="WP_348261005.1">
    <property type="nucleotide sequence ID" value="NZ_CP121196.1"/>
</dbReference>
<dbReference type="GO" id="GO:0005886">
    <property type="term" value="C:plasma membrane"/>
    <property type="evidence" value="ECO:0007669"/>
    <property type="project" value="UniProtKB-SubCell"/>
</dbReference>
<comment type="subcellular location">
    <subcellularLocation>
        <location evidence="1">Cell membrane</location>
        <topology evidence="1">Multi-pass membrane protein</topology>
    </subcellularLocation>
</comment>
<reference evidence="9" key="1">
    <citation type="submission" date="2023-03" db="EMBL/GenBank/DDBJ databases">
        <title>Edaphobacter sp.</title>
        <authorList>
            <person name="Huber K.J."/>
            <person name="Papendorf J."/>
            <person name="Pilke C."/>
            <person name="Bunk B."/>
            <person name="Sproeer C."/>
            <person name="Pester M."/>
        </authorList>
    </citation>
    <scope>NUCLEOTIDE SEQUENCE</scope>
    <source>
        <strain evidence="9">DSM 110680</strain>
    </source>
</reference>
<name>A0AAU7DEL7_9BACT</name>
<dbReference type="Pfam" id="PF02687">
    <property type="entry name" value="FtsX"/>
    <property type="match status" value="2"/>
</dbReference>
<feature type="transmembrane region" description="Helical" evidence="6">
    <location>
        <begin position="26"/>
        <end position="46"/>
    </location>
</feature>
<keyword evidence="5 6" id="KW-0472">Membrane</keyword>
<evidence type="ECO:0000256" key="5">
    <source>
        <dbReference type="ARBA" id="ARBA00023136"/>
    </source>
</evidence>
<evidence type="ECO:0000256" key="3">
    <source>
        <dbReference type="ARBA" id="ARBA00022692"/>
    </source>
</evidence>
<gene>
    <name evidence="9" type="ORF">P8935_14470</name>
</gene>
<evidence type="ECO:0000256" key="2">
    <source>
        <dbReference type="ARBA" id="ARBA00022475"/>
    </source>
</evidence>
<keyword evidence="2" id="KW-1003">Cell membrane</keyword>
<evidence type="ECO:0000256" key="1">
    <source>
        <dbReference type="ARBA" id="ARBA00004651"/>
    </source>
</evidence>
<evidence type="ECO:0000256" key="4">
    <source>
        <dbReference type="ARBA" id="ARBA00022989"/>
    </source>
</evidence>
<dbReference type="InterPro" id="IPR025857">
    <property type="entry name" value="MacB_PCD"/>
</dbReference>
<feature type="domain" description="ABC3 transporter permease C-terminal" evidence="7">
    <location>
        <begin position="734"/>
        <end position="845"/>
    </location>
</feature>
<protein>
    <submittedName>
        <fullName evidence="9">ABC transporter permease</fullName>
    </submittedName>
</protein>
<evidence type="ECO:0000313" key="9">
    <source>
        <dbReference type="EMBL" id="XBH15774.1"/>
    </source>
</evidence>
<feature type="transmembrane region" description="Helical" evidence="6">
    <location>
        <begin position="775"/>
        <end position="797"/>
    </location>
</feature>
<feature type="transmembrane region" description="Helical" evidence="6">
    <location>
        <begin position="309"/>
        <end position="335"/>
    </location>
</feature>
<feature type="transmembrane region" description="Helical" evidence="6">
    <location>
        <begin position="414"/>
        <end position="433"/>
    </location>
</feature>
<dbReference type="EMBL" id="CP121196">
    <property type="protein sequence ID" value="XBH15774.1"/>
    <property type="molecule type" value="Genomic_DNA"/>
</dbReference>
<sequence length="854" mass="91847">MADRALSWQRAGAIAWRDLKSAPGKFAFVVLSVAVGVAALVGVRGFSESFRTTLMTEARSLMAGDLSARVFRQPTADESQKLAALEKGIPGSDLTWVTETVSMASVPPDPVPILVTLKAVDPDRYPFYGSAQLEPAMGLQQALNGDSAVVAEEFLIRLNAHVGQTLRLGGKNFKIVAVLSQEPDRISAGAGIGPRVMVSRSSLQSSGLMAPGSRAAQRMLLKLPPTADDTAVRKQVESILPDAQVMDFKEGNPALSQGLDNATAILSLICLVAMVLGAIGVAMAMHAHLEQRMDMLAILKAVGAQSSDLLRIFLLQTMALGLIGALIGVAGGAAVMEALPAVFGKLLPVHTVMHFPWRAVLAGLGTGLLTTLLFCLPPLLDVRTVRPILVLRRLVEQGPSNARDWFGRLWSRRLQIAIAVLVIVALGAIAWALSDSVKVGGWFALLFTVALIVLLVLAAVALRVLKFALNRVRLHLPSSLRHGLANLYRPGNQSAAVLASLGTGVMLILAVYLMQSTLLREIRETASPKLPNVFLIDITSDEVEGVRSFFQHQPGVTAPLDLIAGVQGRFVSFNGKSLDDLKEQHFPRRMLENAELSWADAPPEGDKVTQGKWWTDANAAEVAIGEGTAQRLHLGVGSSVEIAIGGRVHALKVTALYKSDGQHLAARISFMLPSGQLKDEQATWYGGAHVDAKRVPTMERALFAAYPTVTVINIADVLDRIESVVDQITFVVRFLAGFSILAGLMILASSIASARFRRMREAVVLKTLGATRMRIVRTFSVEFSVLGLLAGSVGVIFANILTRVLLRKLEVSFQIDWYATAFTLVGTAILAMGTGWIASFRILGLRPLEVLREE</sequence>
<dbReference type="Pfam" id="PF12704">
    <property type="entry name" value="MacB_PCD"/>
    <property type="match status" value="1"/>
</dbReference>
<feature type="transmembrane region" description="Helical" evidence="6">
    <location>
        <begin position="495"/>
        <end position="514"/>
    </location>
</feature>
<feature type="transmembrane region" description="Helical" evidence="6">
    <location>
        <begin position="439"/>
        <end position="465"/>
    </location>
</feature>
<feature type="transmembrane region" description="Helical" evidence="6">
    <location>
        <begin position="730"/>
        <end position="754"/>
    </location>
</feature>
<feature type="transmembrane region" description="Helical" evidence="6">
    <location>
        <begin position="265"/>
        <end position="289"/>
    </location>
</feature>
<feature type="domain" description="MacB-like periplasmic core" evidence="8">
    <location>
        <begin position="27"/>
        <end position="238"/>
    </location>
</feature>
<feature type="transmembrane region" description="Helical" evidence="6">
    <location>
        <begin position="817"/>
        <end position="838"/>
    </location>
</feature>
<evidence type="ECO:0000259" key="8">
    <source>
        <dbReference type="Pfam" id="PF12704"/>
    </source>
</evidence>